<evidence type="ECO:0000259" key="1">
    <source>
        <dbReference type="Pfam" id="PF09369"/>
    </source>
</evidence>
<evidence type="ECO:0000313" key="3">
    <source>
        <dbReference type="Proteomes" id="UP000192939"/>
    </source>
</evidence>
<reference evidence="2 3" key="1">
    <citation type="submission" date="2017-04" db="EMBL/GenBank/DDBJ databases">
        <authorList>
            <person name="Varghese N."/>
            <person name="Submissions S."/>
        </authorList>
    </citation>
    <scope>NUCLEOTIDE SEQUENCE [LARGE SCALE GENOMIC DNA]</scope>
    <source>
        <strain evidence="2 3">J12</strain>
    </source>
</reference>
<dbReference type="InterPro" id="IPR018973">
    <property type="entry name" value="MZB"/>
</dbReference>
<organism evidence="2 3">
    <name type="scientific">Paenibacillus barengoltzii J12</name>
    <dbReference type="NCBI Taxonomy" id="935846"/>
    <lineage>
        <taxon>Bacteria</taxon>
        <taxon>Bacillati</taxon>
        <taxon>Bacillota</taxon>
        <taxon>Bacilli</taxon>
        <taxon>Bacillales</taxon>
        <taxon>Paenibacillaceae</taxon>
        <taxon>Paenibacillus</taxon>
    </lineage>
</organism>
<dbReference type="InterPro" id="IPR047721">
    <property type="entry name" value="DrmB"/>
</dbReference>
<protein>
    <recommendedName>
        <fullName evidence="1">MrfA-like Zn-binding domain-containing protein</fullName>
    </recommendedName>
</protein>
<gene>
    <name evidence="2" type="ORF">SAMN02744124_02506</name>
</gene>
<dbReference type="NCBIfam" id="NF038324">
    <property type="entry name" value="DrmB_fam"/>
    <property type="match status" value="1"/>
</dbReference>
<dbReference type="Pfam" id="PF09369">
    <property type="entry name" value="MZB"/>
    <property type="match status" value="1"/>
</dbReference>
<keyword evidence="3" id="KW-1185">Reference proteome</keyword>
<feature type="domain" description="MrfA-like Zn-binding" evidence="1">
    <location>
        <begin position="468"/>
        <end position="571"/>
    </location>
</feature>
<sequence>MRLKVQNRNSKRVVGNARQTQLITTFGCGSIVDLPNDSVIIAGTDYWTHYTNEKYIVHEANLEKLLKVDYFLKPKDEEQRENPYIKSRDVPVFRFPETMICTKCGKIDNYRNMKFNNIFKCRNCGGKQLIPSRFVVACENGHLDDFPYAWWVHRGDFSKCSEPEKHLFMIFSKDTGGLDSIVIECRNCHGTNPSQPLRRNMQGSFSENALAGWNGGNCSRRRPWLRDQDTRPCDKRMRTTQRGASNLYFANHSSALSIPPWSSQIQEELNKRDSFLRMLRGINPDDQAMLNNLLMFLPSQGIHEVCNCSIEDVKEQIMIWLRNQNNEREINEHILLEDEYRAFLEGNRDDPLFSIRKGEVPDFLANHIDTIVLAHKLREVVALTGFNRIKPNDGKDKFDNRNIRKNPSNWLPGIEMFGEGIFIKLNEQKLADWEVKYQKRFDIINRHSRNSLIQTDKLSPRYILLHSLSHLLIRQLVFQCGYSSSSIKEKIYSTYVSDDNPLPMAGILIYTTTPDSEGSLGGLVNEGRSERFKNTVKNMLEAASWCSSDPLCIHSNGQGLDSLNLAACHSCGLLPETSCEIRNSYLDRAAVIGTLDHREIGYFFDL</sequence>
<dbReference type="Proteomes" id="UP000192939">
    <property type="component" value="Unassembled WGS sequence"/>
</dbReference>
<dbReference type="EMBL" id="FXAE01000024">
    <property type="protein sequence ID" value="SMF33583.1"/>
    <property type="molecule type" value="Genomic_DNA"/>
</dbReference>
<evidence type="ECO:0000313" key="2">
    <source>
        <dbReference type="EMBL" id="SMF33583.1"/>
    </source>
</evidence>
<dbReference type="RefSeq" id="WP_085279134.1">
    <property type="nucleotide sequence ID" value="NZ_FXAE01000024.1"/>
</dbReference>
<comment type="caution">
    <text evidence="2">The sequence shown here is derived from an EMBL/GenBank/DDBJ whole genome shotgun (WGS) entry which is preliminary data.</text>
</comment>
<name>A0ABY1LYG1_9BACL</name>
<accession>A0ABY1LYG1</accession>
<proteinExistence type="predicted"/>